<keyword evidence="2" id="KW-1185">Reference proteome</keyword>
<proteinExistence type="predicted"/>
<dbReference type="Proteomes" id="UP000244855">
    <property type="component" value="Unassembled WGS sequence"/>
</dbReference>
<sequence>MAVRLRAILPDDALMLFEEIKSEGRYIHEYMTAYPVNLYYSTADADTATLEHLIHEFKTMGNPESEETEVPEGWRGDGVALFTTLLAEEDEAAVTNLPTQELAF</sequence>
<dbReference type="EMBL" id="KZ805600">
    <property type="protein sequence ID" value="PVH93285.1"/>
    <property type="molecule type" value="Genomic_DNA"/>
</dbReference>
<reference evidence="1 2" key="1">
    <citation type="journal article" date="2018" name="Sci. Rep.">
        <title>Comparative genomics provides insights into the lifestyle and reveals functional heterogeneity of dark septate endophytic fungi.</title>
        <authorList>
            <person name="Knapp D.G."/>
            <person name="Nemeth J.B."/>
            <person name="Barry K."/>
            <person name="Hainaut M."/>
            <person name="Henrissat B."/>
            <person name="Johnson J."/>
            <person name="Kuo A."/>
            <person name="Lim J.H.P."/>
            <person name="Lipzen A."/>
            <person name="Nolan M."/>
            <person name="Ohm R.A."/>
            <person name="Tamas L."/>
            <person name="Grigoriev I.V."/>
            <person name="Spatafora J.W."/>
            <person name="Nagy L.G."/>
            <person name="Kovacs G.M."/>
        </authorList>
    </citation>
    <scope>NUCLEOTIDE SEQUENCE [LARGE SCALE GENOMIC DNA]</scope>
    <source>
        <strain evidence="1 2">DSE2036</strain>
    </source>
</reference>
<accession>A0A2V1D5J7</accession>
<dbReference type="AlphaFoldDB" id="A0A2V1D5J7"/>
<protein>
    <submittedName>
        <fullName evidence="1">Uncharacterized protein</fullName>
    </submittedName>
</protein>
<name>A0A2V1D5J7_9PLEO</name>
<evidence type="ECO:0000313" key="2">
    <source>
        <dbReference type="Proteomes" id="UP000244855"/>
    </source>
</evidence>
<organism evidence="1 2">
    <name type="scientific">Periconia macrospinosa</name>
    <dbReference type="NCBI Taxonomy" id="97972"/>
    <lineage>
        <taxon>Eukaryota</taxon>
        <taxon>Fungi</taxon>
        <taxon>Dikarya</taxon>
        <taxon>Ascomycota</taxon>
        <taxon>Pezizomycotina</taxon>
        <taxon>Dothideomycetes</taxon>
        <taxon>Pleosporomycetidae</taxon>
        <taxon>Pleosporales</taxon>
        <taxon>Massarineae</taxon>
        <taxon>Periconiaceae</taxon>
        <taxon>Periconia</taxon>
    </lineage>
</organism>
<gene>
    <name evidence="1" type="ORF">DM02DRAFT_662118</name>
</gene>
<evidence type="ECO:0000313" key="1">
    <source>
        <dbReference type="EMBL" id="PVH93285.1"/>
    </source>
</evidence>